<dbReference type="AlphaFoldDB" id="A0A7J4ZR96"/>
<name>A0A7J4ZR96_9BACT</name>
<evidence type="ECO:0000313" key="1">
    <source>
        <dbReference type="EMBL" id="KAB0665633.1"/>
    </source>
</evidence>
<accession>A0A7J4ZR96</accession>
<proteinExistence type="predicted"/>
<dbReference type="RefSeq" id="WP_151128074.1">
    <property type="nucleotide sequence ID" value="NZ_VZQZ01000004.1"/>
</dbReference>
<sequence>MYFYPTTTEFAPNKTSYRLMKLFHGYFRKTGKGWAHISQGWIIGQMEAFEKQKLPASTLNYNLAILEREGFIIRQKRHIRDKSTGHLTFRPSMYKITKKLRTFFAKLATYFKRCGWTPTLPQLGRGITAVVGTVTTREEAFYEYRSQQRARASG</sequence>
<reference evidence="1 2" key="1">
    <citation type="submission" date="2019-09" db="EMBL/GenBank/DDBJ databases">
        <title>Geobacter sp. Red96, a novel strain isolated from paddy soil.</title>
        <authorList>
            <person name="Xu Z."/>
            <person name="Masuda Y."/>
            <person name="Itoh H."/>
            <person name="Senoo K."/>
        </authorList>
    </citation>
    <scope>NUCLEOTIDE SEQUENCE [LARGE SCALE GENOMIC DNA]</scope>
    <source>
        <strain evidence="1 2">Red96</strain>
    </source>
</reference>
<keyword evidence="2" id="KW-1185">Reference proteome</keyword>
<gene>
    <name evidence="1" type="ORF">F6V25_07885</name>
</gene>
<comment type="caution">
    <text evidence="1">The sequence shown here is derived from an EMBL/GenBank/DDBJ whole genome shotgun (WGS) entry which is preliminary data.</text>
</comment>
<dbReference type="Proteomes" id="UP000420562">
    <property type="component" value="Unassembled WGS sequence"/>
</dbReference>
<dbReference type="EMBL" id="VZQZ01000004">
    <property type="protein sequence ID" value="KAB0665633.1"/>
    <property type="molecule type" value="Genomic_DNA"/>
</dbReference>
<organism evidence="1 2">
    <name type="scientific">Oryzomonas japonica</name>
    <dbReference type="NCBI Taxonomy" id="2603858"/>
    <lineage>
        <taxon>Bacteria</taxon>
        <taxon>Pseudomonadati</taxon>
        <taxon>Thermodesulfobacteriota</taxon>
        <taxon>Desulfuromonadia</taxon>
        <taxon>Geobacterales</taxon>
        <taxon>Geobacteraceae</taxon>
        <taxon>Oryzomonas</taxon>
    </lineage>
</organism>
<protein>
    <submittedName>
        <fullName evidence="1">Uncharacterized protein</fullName>
    </submittedName>
</protein>
<evidence type="ECO:0000313" key="2">
    <source>
        <dbReference type="Proteomes" id="UP000420562"/>
    </source>
</evidence>